<reference evidence="1 2" key="1">
    <citation type="submission" date="2019-07" db="EMBL/GenBank/DDBJ databases">
        <title>Genomic Encyclopedia of Archaeal and Bacterial Type Strains, Phase II (KMG-II): from individual species to whole genera.</title>
        <authorList>
            <person name="Goeker M."/>
        </authorList>
    </citation>
    <scope>NUCLEOTIDE SEQUENCE [LARGE SCALE GENOMIC DNA]</scope>
    <source>
        <strain evidence="1 2">ATCC BAA-1854</strain>
    </source>
</reference>
<protein>
    <submittedName>
        <fullName evidence="1">Uncharacterized protein</fullName>
    </submittedName>
</protein>
<keyword evidence="2" id="KW-1185">Reference proteome</keyword>
<proteinExistence type="predicted"/>
<dbReference type="EMBL" id="VLLI01000002">
    <property type="protein sequence ID" value="TWJ03241.1"/>
    <property type="molecule type" value="Genomic_DNA"/>
</dbReference>
<organism evidence="1 2">
    <name type="scientific">Mucilaginibacter frigoritolerans</name>
    <dbReference type="NCBI Taxonomy" id="652788"/>
    <lineage>
        <taxon>Bacteria</taxon>
        <taxon>Pseudomonadati</taxon>
        <taxon>Bacteroidota</taxon>
        <taxon>Sphingobacteriia</taxon>
        <taxon>Sphingobacteriales</taxon>
        <taxon>Sphingobacteriaceae</taxon>
        <taxon>Mucilaginibacter</taxon>
    </lineage>
</organism>
<dbReference type="RefSeq" id="WP_144909799.1">
    <property type="nucleotide sequence ID" value="NZ_VLLI01000002.1"/>
</dbReference>
<dbReference type="AlphaFoldDB" id="A0A562UDM7"/>
<sequence>MTNPLTLYVPIKQDAKTQETAQGIHDNFVAAVTAGLDASAIVHYARISLIPNASGEGFHAIMLMTEFDGPMNPYLKFFWDNPGTKLAFSAIAAIALTPPNPPVTDLTGFENFINNNNLNDAGDMYAAYPQTVKEIEKAFSTAKAH</sequence>
<comment type="caution">
    <text evidence="1">The sequence shown here is derived from an EMBL/GenBank/DDBJ whole genome shotgun (WGS) entry which is preliminary data.</text>
</comment>
<dbReference type="Proteomes" id="UP000317010">
    <property type="component" value="Unassembled WGS sequence"/>
</dbReference>
<evidence type="ECO:0000313" key="2">
    <source>
        <dbReference type="Proteomes" id="UP000317010"/>
    </source>
</evidence>
<gene>
    <name evidence="1" type="ORF">JN11_00778</name>
</gene>
<evidence type="ECO:0000313" key="1">
    <source>
        <dbReference type="EMBL" id="TWJ03241.1"/>
    </source>
</evidence>
<name>A0A562UDM7_9SPHI</name>
<accession>A0A562UDM7</accession>
<dbReference type="OrthoDB" id="981163at2"/>